<dbReference type="EMBL" id="BLEY01000027">
    <property type="protein sequence ID" value="GEU14243.1"/>
    <property type="molecule type" value="Genomic_DNA"/>
</dbReference>
<accession>A0A640MJW6</accession>
<reference evidence="1" key="1">
    <citation type="submission" date="2019-12" db="EMBL/GenBank/DDBJ databases">
        <title>Epidemiological and comparative genomic analysis of Bacillus anthracis isolated from northern Vietnam.</title>
        <authorList>
            <person name="Hoang T.T.H."/>
            <person name="Dang D.A."/>
            <person name="Pham M.H."/>
            <person name="Luong M.H."/>
            <person name="Tran N.D."/>
            <person name="Nguyen T.H."/>
            <person name="Nguyen T.T."/>
            <person name="Inoue S."/>
            <person name="Morikawa S."/>
            <person name="Okutani A."/>
        </authorList>
    </citation>
    <scope>NUCLEOTIDE SEQUENCE</scope>
    <source>
        <strain evidence="1">QuyetLC</strain>
    </source>
</reference>
<dbReference type="AlphaFoldDB" id="A0A640MJW6"/>
<gene>
    <name evidence="1" type="ORF">QuyetLC_26880</name>
</gene>
<name>A0A640MJW6_BACAN</name>
<organism evidence="1">
    <name type="scientific">Bacillus anthracis</name>
    <name type="common">anthrax bacterium</name>
    <dbReference type="NCBI Taxonomy" id="1392"/>
    <lineage>
        <taxon>Bacteria</taxon>
        <taxon>Bacillati</taxon>
        <taxon>Bacillota</taxon>
        <taxon>Bacilli</taxon>
        <taxon>Bacillales</taxon>
        <taxon>Bacillaceae</taxon>
        <taxon>Bacillus</taxon>
        <taxon>Bacillus cereus group</taxon>
    </lineage>
</organism>
<sequence>MILNESDVFAMEEMNLGNKIINKQTILIPYSNQEVDIYVNEEEQLSPISDAVLRLYKVNDDYSFDDMGNLLGIDGEEVSNAYLSLLEKNLIDYVSKSITDEGRKYINDRKIVNRKKQSITIAVNKITGEVAYQEEGAFIKYSDKQSSIFKCPYEQNNQLSIQDMITFEEISKVWSFRKKIDDYRYKGELSEILKTSQKNTVYRKYNIYYFLNEQNEIEIRAYERTHRDRKLEQFIWLQESSNPQLTKSKYDYYFEKSVRNRKSEFYDYQDIDFELGFFESFSFLNNAKEKIQIFIPVHSFSLINDELLFYLRKSIEKGILVEIFFNGLEWVSIQQRIFIEEIISLKKFKNVKIASNNKYCPQTIIIDEIEGTLFTPKVFNFSIEGTSGSSVLLSCSVMSSKQHKYLEENYVKDSIFKMEIPNTFCFADSCTDIVDKTGKLDELFSSNNTKLTWFSKNEKKEFDNFFFNAKQVVKKAEYESFTTNLSRKIVENFKSNSRTRGKKYFDNDFKEEYPQLSFSMNRIRVYRNSYSHEFLDKNFIRMSHEIILQDFNNYCPIGISNIFEYKQYKMIIGHISALNMTIDMLGEQEENPF</sequence>
<evidence type="ECO:0000313" key="1">
    <source>
        <dbReference type="EMBL" id="GEU14243.1"/>
    </source>
</evidence>
<comment type="caution">
    <text evidence="1">The sequence shown here is derived from an EMBL/GenBank/DDBJ whole genome shotgun (WGS) entry which is preliminary data.</text>
</comment>
<protein>
    <submittedName>
        <fullName evidence="1">Uncharacterized protein</fullName>
    </submittedName>
</protein>
<reference evidence="1" key="2">
    <citation type="submission" date="2019-12" db="EMBL/GenBank/DDBJ databases">
        <authorList>
            <person name="Hoang T.H.H."/>
            <person name="Okutani A."/>
        </authorList>
    </citation>
    <scope>NUCLEOTIDE SEQUENCE</scope>
    <source>
        <strain evidence="1">QuyetLC</strain>
    </source>
</reference>
<proteinExistence type="predicted"/>